<dbReference type="AlphaFoldDB" id="A0A7X2ZC83"/>
<protein>
    <submittedName>
        <fullName evidence="2">Stage III sporulation protein AF</fullName>
    </submittedName>
</protein>
<accession>A0A7X2ZC83</accession>
<reference evidence="2 3" key="1">
    <citation type="submission" date="2019-11" db="EMBL/GenBank/DDBJ databases">
        <title>Draft genome sequences of five Paenibacillus species of dairy origin.</title>
        <authorList>
            <person name="Olajide A.M."/>
            <person name="Chen S."/>
            <person name="Lapointe G."/>
        </authorList>
    </citation>
    <scope>NUCLEOTIDE SEQUENCE [LARGE SCALE GENOMIC DNA]</scope>
    <source>
        <strain evidence="2 3">2CS3</strain>
    </source>
</reference>
<keyword evidence="3" id="KW-1185">Reference proteome</keyword>
<dbReference type="Pfam" id="PF09581">
    <property type="entry name" value="Spore_III_AF"/>
    <property type="match status" value="1"/>
</dbReference>
<feature type="transmembrane region" description="Helical" evidence="1">
    <location>
        <begin position="46"/>
        <end position="65"/>
    </location>
</feature>
<keyword evidence="1" id="KW-1133">Transmembrane helix</keyword>
<dbReference type="EMBL" id="WNZX01000010">
    <property type="protein sequence ID" value="MUG71600.1"/>
    <property type="molecule type" value="Genomic_DNA"/>
</dbReference>
<dbReference type="Proteomes" id="UP000450917">
    <property type="component" value="Unassembled WGS sequence"/>
</dbReference>
<comment type="caution">
    <text evidence="2">The sequence shown here is derived from an EMBL/GenBank/DDBJ whole genome shotgun (WGS) entry which is preliminary data.</text>
</comment>
<evidence type="ECO:0000313" key="3">
    <source>
        <dbReference type="Proteomes" id="UP000450917"/>
    </source>
</evidence>
<name>A0A7X2ZC83_9BACL</name>
<sequence>MRRFSRRRTDVFSRDIDHHRRRQRLGHDALIRSPAKEGERLDFLSGWLKSVVLVILIATFVDLLLPNQSMQRYVKTVISMFLLLTLLQPLLSLLRSDAALDERLAAALSPDLAAVSGGEMDSLTAIRQRANALQARQFEQTSALVENQVEELMKRKIEQSADVDVRNVQVVTAPDETGQPVIRKVTLQVAEGRPAELPNQARAKPVAAMETVKPIEPVVPVADIRISDGSAATAARSVPQSASFGPDKEPLSPALLQTKTQIIRMLEQDWQLTQEQIELTLEPAPGR</sequence>
<keyword evidence="1" id="KW-0812">Transmembrane</keyword>
<organism evidence="2 3">
    <name type="scientific">Paenibacillus validus</name>
    <dbReference type="NCBI Taxonomy" id="44253"/>
    <lineage>
        <taxon>Bacteria</taxon>
        <taxon>Bacillati</taxon>
        <taxon>Bacillota</taxon>
        <taxon>Bacilli</taxon>
        <taxon>Bacillales</taxon>
        <taxon>Paenibacillaceae</taxon>
        <taxon>Paenibacillus</taxon>
    </lineage>
</organism>
<proteinExistence type="predicted"/>
<gene>
    <name evidence="2" type="primary">spoIIIAF</name>
    <name evidence="2" type="ORF">GNP93_13065</name>
</gene>
<evidence type="ECO:0000256" key="1">
    <source>
        <dbReference type="SAM" id="Phobius"/>
    </source>
</evidence>
<dbReference type="NCBIfam" id="TIGR02896">
    <property type="entry name" value="spore_III_AF"/>
    <property type="match status" value="1"/>
</dbReference>
<evidence type="ECO:0000313" key="2">
    <source>
        <dbReference type="EMBL" id="MUG71600.1"/>
    </source>
</evidence>
<keyword evidence="1" id="KW-0472">Membrane</keyword>
<dbReference type="InterPro" id="IPR014245">
    <property type="entry name" value="Spore_III_AF"/>
</dbReference>